<sequence>MRTIYLLSVASLALSPSAFAQSASSDTTAKADRINPREEIVITAPFRQGEDDLLQGTSVVTGEKLQRELRPTIGETLARQPGVSATSFGPSASRPILRGFQGERVRVLTDGIGSIDVSNTSVDHAVVIDPLLAERVEILRGPSALLFGSSAIGGVVNVIDTRIPRSIPENGYRVNAIGTYGSAANERSIAGAGDVALGSKIVLHADGSYTKTDDLKIPGYVLSSRARAEALATAALPQPAPDPDGEEEPIDFAGNAALRDRLPNSASETWTADVGASIITETGNLGVSYSHYDSLYGVPVRYATQLGQEQEAPRLDIAQDRFDLRGEVETGGGFLERIRVRAGYASYRHFELEDTGEIATRFYNKGLEGRIELVQADRDGWRGASGIQYFNRRFDVQGEEAFLPKNRTGQFGVFTLQQIDLGNVRAEGGARYERTQLTADTLAGDLRFFSGQRSFDAFSGSLGASVAVAPGIRVGLNASRTERAPSGEELFANGAHAGTQAYELGSPDFRLEKSWGIEATLHANGDGYHFDASAYYNWFSNYIFESQVDQSVCEAAADPSGREVEFPCFQFQQADARYYGFETDASVRVARMGDYAVNLDVLGDYVHATVVDHGPVPRIPPMRLLGGLELQSDRLSARAEVEHVFEQDRITAFETPTSDYTLVNASIAFSPWGKDNNTTILVSANNIFDVEARRHTSFLKDFAPLAGRGFRVSLRLGL</sequence>
<keyword evidence="13" id="KW-0675">Receptor</keyword>
<evidence type="ECO:0000259" key="11">
    <source>
        <dbReference type="Pfam" id="PF00593"/>
    </source>
</evidence>
<comment type="subcellular location">
    <subcellularLocation>
        <location evidence="1 8">Cell outer membrane</location>
        <topology evidence="1 8">Multi-pass membrane protein</topology>
    </subcellularLocation>
</comment>
<evidence type="ECO:0000256" key="5">
    <source>
        <dbReference type="ARBA" id="ARBA00023077"/>
    </source>
</evidence>
<organism evidence="13 14">
    <name type="scientific">Sphingomonas suaedae</name>
    <dbReference type="NCBI Taxonomy" id="2599297"/>
    <lineage>
        <taxon>Bacteria</taxon>
        <taxon>Pseudomonadati</taxon>
        <taxon>Pseudomonadota</taxon>
        <taxon>Alphaproteobacteria</taxon>
        <taxon>Sphingomonadales</taxon>
        <taxon>Sphingomonadaceae</taxon>
        <taxon>Sphingomonas</taxon>
    </lineage>
</organism>
<dbReference type="PANTHER" id="PTHR30069">
    <property type="entry name" value="TONB-DEPENDENT OUTER MEMBRANE RECEPTOR"/>
    <property type="match status" value="1"/>
</dbReference>
<dbReference type="Gene3D" id="2.170.130.10">
    <property type="entry name" value="TonB-dependent receptor, plug domain"/>
    <property type="match status" value="1"/>
</dbReference>
<proteinExistence type="inferred from homology"/>
<keyword evidence="7 8" id="KW-0998">Cell outer membrane</keyword>
<dbReference type="SUPFAM" id="SSF56935">
    <property type="entry name" value="Porins"/>
    <property type="match status" value="1"/>
</dbReference>
<protein>
    <submittedName>
        <fullName evidence="13">TonB-dependent receptor</fullName>
    </submittedName>
</protein>
<dbReference type="Pfam" id="PF00593">
    <property type="entry name" value="TonB_dep_Rec_b-barrel"/>
    <property type="match status" value="1"/>
</dbReference>
<dbReference type="Proteomes" id="UP000318055">
    <property type="component" value="Chromosome"/>
</dbReference>
<keyword evidence="14" id="KW-1185">Reference proteome</keyword>
<keyword evidence="2 8" id="KW-0813">Transport</keyword>
<dbReference type="GO" id="GO:0009279">
    <property type="term" value="C:cell outer membrane"/>
    <property type="evidence" value="ECO:0007669"/>
    <property type="project" value="UniProtKB-SubCell"/>
</dbReference>
<dbReference type="Gene3D" id="2.40.170.20">
    <property type="entry name" value="TonB-dependent receptor, beta-barrel domain"/>
    <property type="match status" value="1"/>
</dbReference>
<dbReference type="GO" id="GO:0044718">
    <property type="term" value="P:siderophore transmembrane transport"/>
    <property type="evidence" value="ECO:0007669"/>
    <property type="project" value="TreeGrafter"/>
</dbReference>
<dbReference type="GO" id="GO:0015344">
    <property type="term" value="F:siderophore uptake transmembrane transporter activity"/>
    <property type="evidence" value="ECO:0007669"/>
    <property type="project" value="TreeGrafter"/>
</dbReference>
<keyword evidence="4 8" id="KW-0812">Transmembrane</keyword>
<evidence type="ECO:0000256" key="1">
    <source>
        <dbReference type="ARBA" id="ARBA00004571"/>
    </source>
</evidence>
<evidence type="ECO:0000256" key="3">
    <source>
        <dbReference type="ARBA" id="ARBA00022452"/>
    </source>
</evidence>
<evidence type="ECO:0000256" key="2">
    <source>
        <dbReference type="ARBA" id="ARBA00022448"/>
    </source>
</evidence>
<dbReference type="AlphaFoldDB" id="A0A518RC58"/>
<keyword evidence="3 8" id="KW-1134">Transmembrane beta strand</keyword>
<comment type="similarity">
    <text evidence="8 9">Belongs to the TonB-dependent receptor family.</text>
</comment>
<dbReference type="InterPro" id="IPR036942">
    <property type="entry name" value="Beta-barrel_TonB_sf"/>
</dbReference>
<evidence type="ECO:0000256" key="4">
    <source>
        <dbReference type="ARBA" id="ARBA00022692"/>
    </source>
</evidence>
<feature type="signal peptide" evidence="10">
    <location>
        <begin position="1"/>
        <end position="20"/>
    </location>
</feature>
<evidence type="ECO:0000256" key="8">
    <source>
        <dbReference type="PROSITE-ProRule" id="PRU01360"/>
    </source>
</evidence>
<feature type="domain" description="TonB-dependent receptor plug" evidence="12">
    <location>
        <begin position="52"/>
        <end position="155"/>
    </location>
</feature>
<dbReference type="KEGG" id="ssua:FPZ54_02670"/>
<dbReference type="Pfam" id="PF07715">
    <property type="entry name" value="Plug"/>
    <property type="match status" value="1"/>
</dbReference>
<dbReference type="PROSITE" id="PS52016">
    <property type="entry name" value="TONB_DEPENDENT_REC_3"/>
    <property type="match status" value="1"/>
</dbReference>
<dbReference type="InterPro" id="IPR012910">
    <property type="entry name" value="Plug_dom"/>
</dbReference>
<gene>
    <name evidence="13" type="ORF">FPZ54_02670</name>
</gene>
<evidence type="ECO:0000313" key="13">
    <source>
        <dbReference type="EMBL" id="QDX25035.1"/>
    </source>
</evidence>
<keyword evidence="10" id="KW-0732">Signal</keyword>
<dbReference type="PANTHER" id="PTHR30069:SF40">
    <property type="entry name" value="TONB-DEPENDENT RECEPTOR NMB0964-RELATED"/>
    <property type="match status" value="1"/>
</dbReference>
<evidence type="ECO:0000256" key="7">
    <source>
        <dbReference type="ARBA" id="ARBA00023237"/>
    </source>
</evidence>
<keyword evidence="6 8" id="KW-0472">Membrane</keyword>
<evidence type="ECO:0000256" key="10">
    <source>
        <dbReference type="SAM" id="SignalP"/>
    </source>
</evidence>
<evidence type="ECO:0000259" key="12">
    <source>
        <dbReference type="Pfam" id="PF07715"/>
    </source>
</evidence>
<reference evidence="13 14" key="1">
    <citation type="submission" date="2019-07" db="EMBL/GenBank/DDBJ databases">
        <title>Sphingomonas alkalisoli sp. nov., isolated from rhizosphere soil of Suaedae salsa.</title>
        <authorList>
            <person name="Zhang H."/>
            <person name="Xu L."/>
            <person name="Zhang J.-X."/>
            <person name="Sun J.-Q."/>
        </authorList>
    </citation>
    <scope>NUCLEOTIDE SEQUENCE [LARGE SCALE GENOMIC DNA]</scope>
    <source>
        <strain evidence="13 14">XS-10</strain>
    </source>
</reference>
<evidence type="ECO:0000313" key="14">
    <source>
        <dbReference type="Proteomes" id="UP000318055"/>
    </source>
</evidence>
<name>A0A518RC58_9SPHN</name>
<evidence type="ECO:0000256" key="6">
    <source>
        <dbReference type="ARBA" id="ARBA00023136"/>
    </source>
</evidence>
<dbReference type="OrthoDB" id="9795928at2"/>
<dbReference type="InterPro" id="IPR000531">
    <property type="entry name" value="Beta-barrel_TonB"/>
</dbReference>
<dbReference type="RefSeq" id="WP_145844775.1">
    <property type="nucleotide sequence ID" value="NZ_CP042239.1"/>
</dbReference>
<dbReference type="EMBL" id="CP042239">
    <property type="protein sequence ID" value="QDX25035.1"/>
    <property type="molecule type" value="Genomic_DNA"/>
</dbReference>
<dbReference type="InterPro" id="IPR039426">
    <property type="entry name" value="TonB-dep_rcpt-like"/>
</dbReference>
<dbReference type="InterPro" id="IPR037066">
    <property type="entry name" value="Plug_dom_sf"/>
</dbReference>
<accession>A0A518RC58</accession>
<feature type="domain" description="TonB-dependent receptor-like beta-barrel" evidence="11">
    <location>
        <begin position="272"/>
        <end position="687"/>
    </location>
</feature>
<feature type="chain" id="PRO_5021875447" evidence="10">
    <location>
        <begin position="21"/>
        <end position="718"/>
    </location>
</feature>
<keyword evidence="5 9" id="KW-0798">TonB box</keyword>
<evidence type="ECO:0000256" key="9">
    <source>
        <dbReference type="RuleBase" id="RU003357"/>
    </source>
</evidence>